<keyword evidence="12" id="KW-1185">Reference proteome</keyword>
<evidence type="ECO:0000259" key="10">
    <source>
        <dbReference type="PROSITE" id="PS50888"/>
    </source>
</evidence>
<evidence type="ECO:0000313" key="12">
    <source>
        <dbReference type="Proteomes" id="UP000288716"/>
    </source>
</evidence>
<comment type="subcellular location">
    <subcellularLocation>
        <location evidence="1">Nucleus</location>
    </subcellularLocation>
</comment>
<dbReference type="GO" id="GO:0046983">
    <property type="term" value="F:protein dimerization activity"/>
    <property type="evidence" value="ECO:0007669"/>
    <property type="project" value="InterPro"/>
</dbReference>
<keyword evidence="4" id="KW-0744">Spermatogenesis</keyword>
<dbReference type="InterPro" id="IPR039583">
    <property type="entry name" value="TCFL5/SOLH1/2"/>
</dbReference>
<evidence type="ECO:0000256" key="8">
    <source>
        <dbReference type="ARBA" id="ARBA00023242"/>
    </source>
</evidence>
<dbReference type="InterPro" id="IPR011598">
    <property type="entry name" value="bHLH_dom"/>
</dbReference>
<keyword evidence="3" id="KW-0221">Differentiation</keyword>
<dbReference type="Proteomes" id="UP000288716">
    <property type="component" value="Unassembled WGS sequence"/>
</dbReference>
<evidence type="ECO:0000256" key="5">
    <source>
        <dbReference type="ARBA" id="ARBA00023015"/>
    </source>
</evidence>
<dbReference type="Gene3D" id="4.10.280.10">
    <property type="entry name" value="Helix-loop-helix DNA-binding domain"/>
    <property type="match status" value="1"/>
</dbReference>
<dbReference type="VEuPathDB" id="VectorBase:LDEU005395"/>
<feature type="region of interest" description="Disordered" evidence="9">
    <location>
        <begin position="203"/>
        <end position="227"/>
    </location>
</feature>
<comment type="caution">
    <text evidence="11">The sequence shown here is derived from an EMBL/GenBank/DDBJ whole genome shotgun (WGS) entry which is preliminary data.</text>
</comment>
<dbReference type="SUPFAM" id="SSF47459">
    <property type="entry name" value="HLH, helix-loop-helix DNA-binding domain"/>
    <property type="match status" value="1"/>
</dbReference>
<dbReference type="GO" id="GO:0000978">
    <property type="term" value="F:RNA polymerase II cis-regulatory region sequence-specific DNA binding"/>
    <property type="evidence" value="ECO:0007669"/>
    <property type="project" value="TreeGrafter"/>
</dbReference>
<dbReference type="EMBL" id="NCKV01002590">
    <property type="protein sequence ID" value="RWS26645.1"/>
    <property type="molecule type" value="Genomic_DNA"/>
</dbReference>
<evidence type="ECO:0000313" key="11">
    <source>
        <dbReference type="EMBL" id="RWS26645.1"/>
    </source>
</evidence>
<evidence type="ECO:0000256" key="9">
    <source>
        <dbReference type="SAM" id="MobiDB-lite"/>
    </source>
</evidence>
<dbReference type="GO" id="GO:0005634">
    <property type="term" value="C:nucleus"/>
    <property type="evidence" value="ECO:0007669"/>
    <property type="project" value="UniProtKB-SubCell"/>
</dbReference>
<dbReference type="PANTHER" id="PTHR15402:SF2">
    <property type="entry name" value="TRANSCRIPTION FACTOR LIKE 5"/>
    <property type="match status" value="1"/>
</dbReference>
<name>A0A443SGM5_9ACAR</name>
<dbReference type="GO" id="GO:0007283">
    <property type="term" value="P:spermatogenesis"/>
    <property type="evidence" value="ECO:0007669"/>
    <property type="project" value="UniProtKB-KW"/>
</dbReference>
<keyword evidence="5" id="KW-0805">Transcription regulation</keyword>
<dbReference type="GO" id="GO:0030154">
    <property type="term" value="P:cell differentiation"/>
    <property type="evidence" value="ECO:0007669"/>
    <property type="project" value="UniProtKB-KW"/>
</dbReference>
<keyword evidence="8" id="KW-0539">Nucleus</keyword>
<dbReference type="Pfam" id="PF00010">
    <property type="entry name" value="HLH"/>
    <property type="match status" value="1"/>
</dbReference>
<feature type="domain" description="BHLH" evidence="10">
    <location>
        <begin position="209"/>
        <end position="259"/>
    </location>
</feature>
<dbReference type="PROSITE" id="PS50888">
    <property type="entry name" value="BHLH"/>
    <property type="match status" value="1"/>
</dbReference>
<dbReference type="InterPro" id="IPR036638">
    <property type="entry name" value="HLH_DNA-bd_sf"/>
</dbReference>
<evidence type="ECO:0000256" key="2">
    <source>
        <dbReference type="ARBA" id="ARBA00022473"/>
    </source>
</evidence>
<dbReference type="CDD" id="cd19683">
    <property type="entry name" value="bHLH_SOHLH_like"/>
    <property type="match status" value="1"/>
</dbReference>
<feature type="compositionally biased region" description="Basic and acidic residues" evidence="9">
    <location>
        <begin position="314"/>
        <end position="325"/>
    </location>
</feature>
<feature type="region of interest" description="Disordered" evidence="9">
    <location>
        <begin position="313"/>
        <end position="334"/>
    </location>
</feature>
<keyword evidence="6" id="KW-0238">DNA-binding</keyword>
<evidence type="ECO:0000256" key="4">
    <source>
        <dbReference type="ARBA" id="ARBA00022871"/>
    </source>
</evidence>
<proteinExistence type="predicted"/>
<keyword evidence="7" id="KW-0804">Transcription</keyword>
<reference evidence="11 12" key="1">
    <citation type="journal article" date="2018" name="Gigascience">
        <title>Genomes of trombidid mites reveal novel predicted allergens and laterally-transferred genes associated with secondary metabolism.</title>
        <authorList>
            <person name="Dong X."/>
            <person name="Chaisiri K."/>
            <person name="Xia D."/>
            <person name="Armstrong S.D."/>
            <person name="Fang Y."/>
            <person name="Donnelly M.J."/>
            <person name="Kadowaki T."/>
            <person name="McGarry J.W."/>
            <person name="Darby A.C."/>
            <person name="Makepeace B.L."/>
        </authorList>
    </citation>
    <scope>NUCLEOTIDE SEQUENCE [LARGE SCALE GENOMIC DNA]</scope>
    <source>
        <strain evidence="11">UoL-UT</strain>
    </source>
</reference>
<protein>
    <submittedName>
        <fullName evidence="11">Transcription factor NAI1-like protein</fullName>
    </submittedName>
</protein>
<dbReference type="AlphaFoldDB" id="A0A443SGM5"/>
<keyword evidence="2" id="KW-0217">Developmental protein</keyword>
<dbReference type="PANTHER" id="PTHR15402">
    <property type="entry name" value="TRANSCRIPTION FACTOR-LIKE 5 PROTEIN"/>
    <property type="match status" value="1"/>
</dbReference>
<evidence type="ECO:0000256" key="6">
    <source>
        <dbReference type="ARBA" id="ARBA00023125"/>
    </source>
</evidence>
<evidence type="ECO:0000256" key="7">
    <source>
        <dbReference type="ARBA" id="ARBA00023163"/>
    </source>
</evidence>
<dbReference type="OrthoDB" id="6514552at2759"/>
<organism evidence="11 12">
    <name type="scientific">Leptotrombidium deliense</name>
    <dbReference type="NCBI Taxonomy" id="299467"/>
    <lineage>
        <taxon>Eukaryota</taxon>
        <taxon>Metazoa</taxon>
        <taxon>Ecdysozoa</taxon>
        <taxon>Arthropoda</taxon>
        <taxon>Chelicerata</taxon>
        <taxon>Arachnida</taxon>
        <taxon>Acari</taxon>
        <taxon>Acariformes</taxon>
        <taxon>Trombidiformes</taxon>
        <taxon>Prostigmata</taxon>
        <taxon>Anystina</taxon>
        <taxon>Parasitengona</taxon>
        <taxon>Trombiculoidea</taxon>
        <taxon>Trombiculidae</taxon>
        <taxon>Leptotrombidium</taxon>
    </lineage>
</organism>
<sequence>MELEPKCEPETGNAVENECGAGDNTDSAEVAASSSNAVFLLNESKNEVEASDQSKEVIDLSNGYVELAPIMENQASNSDCVFSQFQVIPNGNGASDESTVLAYAWNQQISTASSDMANATTMSYVSSNPYSQLQTTNSSSYINTSAIGWPRRAYYTTTLPNGHLSAGQTILLAANRSLSNEDNAAIFARKNIVPLSDVLKDRQYTPSHASRQSHNEKERKRRSRMKHSCDMLRKLIPGVSEKTDKATVLEHTVKYLMHLQRCVSVKCNDYIPEMSRTDTPKLQFISTPMRFEPSMQMEGDAQLEENHFFQVQHSEVEREEDKENEQPIEAETTN</sequence>
<evidence type="ECO:0000256" key="1">
    <source>
        <dbReference type="ARBA" id="ARBA00004123"/>
    </source>
</evidence>
<gene>
    <name evidence="11" type="ORF">B4U80_12955</name>
</gene>
<accession>A0A443SGM5</accession>
<evidence type="ECO:0000256" key="3">
    <source>
        <dbReference type="ARBA" id="ARBA00022782"/>
    </source>
</evidence>
<dbReference type="SMART" id="SM00353">
    <property type="entry name" value="HLH"/>
    <property type="match status" value="1"/>
</dbReference>
<feature type="region of interest" description="Disordered" evidence="9">
    <location>
        <begin position="1"/>
        <end position="27"/>
    </location>
</feature>
<dbReference type="GO" id="GO:0000981">
    <property type="term" value="F:DNA-binding transcription factor activity, RNA polymerase II-specific"/>
    <property type="evidence" value="ECO:0007669"/>
    <property type="project" value="TreeGrafter"/>
</dbReference>